<dbReference type="Gene3D" id="3.10.20.230">
    <property type="entry name" value="Doublecortin domain"/>
    <property type="match status" value="1"/>
</dbReference>
<feature type="region of interest" description="Disordered" evidence="1">
    <location>
        <begin position="333"/>
        <end position="372"/>
    </location>
</feature>
<proteinExistence type="predicted"/>
<keyword evidence="4" id="KW-1185">Reference proteome</keyword>
<feature type="domain" description="Doublecortin" evidence="2">
    <location>
        <begin position="594"/>
        <end position="671"/>
    </location>
</feature>
<dbReference type="GO" id="GO:0035556">
    <property type="term" value="P:intracellular signal transduction"/>
    <property type="evidence" value="ECO:0007669"/>
    <property type="project" value="InterPro"/>
</dbReference>
<comment type="caution">
    <text evidence="3">The sequence shown here is derived from an EMBL/GenBank/DDBJ whole genome shotgun (WGS) entry which is preliminary data.</text>
</comment>
<dbReference type="InterPro" id="IPR036572">
    <property type="entry name" value="Doublecortin_dom_sf"/>
</dbReference>
<dbReference type="EMBL" id="JAECZO010000004">
    <property type="protein sequence ID" value="KAK7200234.1"/>
    <property type="molecule type" value="Genomic_DNA"/>
</dbReference>
<evidence type="ECO:0000313" key="3">
    <source>
        <dbReference type="EMBL" id="KAK7200234.1"/>
    </source>
</evidence>
<protein>
    <submittedName>
        <fullName evidence="3">Doublecortin</fullName>
    </submittedName>
</protein>
<dbReference type="Proteomes" id="UP001430356">
    <property type="component" value="Unassembled WGS sequence"/>
</dbReference>
<evidence type="ECO:0000313" key="4">
    <source>
        <dbReference type="Proteomes" id="UP001430356"/>
    </source>
</evidence>
<name>A0AAW0F4T2_9TRYP</name>
<feature type="region of interest" description="Disordered" evidence="1">
    <location>
        <begin position="198"/>
        <end position="237"/>
    </location>
</feature>
<feature type="region of interest" description="Disordered" evidence="1">
    <location>
        <begin position="514"/>
        <end position="589"/>
    </location>
</feature>
<dbReference type="SUPFAM" id="SSF89837">
    <property type="entry name" value="Doublecortin (DC)"/>
    <property type="match status" value="1"/>
</dbReference>
<feature type="region of interest" description="Disordered" evidence="1">
    <location>
        <begin position="269"/>
        <end position="298"/>
    </location>
</feature>
<evidence type="ECO:0000256" key="1">
    <source>
        <dbReference type="SAM" id="MobiDB-lite"/>
    </source>
</evidence>
<dbReference type="PROSITE" id="PS50309">
    <property type="entry name" value="DC"/>
    <property type="match status" value="1"/>
</dbReference>
<dbReference type="AlphaFoldDB" id="A0AAW0F4T2"/>
<feature type="compositionally biased region" description="Low complexity" evidence="1">
    <location>
        <begin position="336"/>
        <end position="345"/>
    </location>
</feature>
<accession>A0AAW0F4T2</accession>
<reference evidence="3 4" key="1">
    <citation type="journal article" date="2021" name="MBio">
        <title>A New Model Trypanosomatid, Novymonas esmeraldas: Genomic Perception of Its 'Candidatus Pandoraea novymonadis' Endosymbiont.</title>
        <authorList>
            <person name="Zakharova A."/>
            <person name="Saura A."/>
            <person name="Butenko A."/>
            <person name="Podesvova L."/>
            <person name="Warmusova S."/>
            <person name="Kostygov A.Y."/>
            <person name="Nenarokova A."/>
            <person name="Lukes J."/>
            <person name="Opperdoes F.R."/>
            <person name="Yurchenko V."/>
        </authorList>
    </citation>
    <scope>NUCLEOTIDE SEQUENCE [LARGE SCALE GENOMIC DNA]</scope>
    <source>
        <strain evidence="3 4">E262AT.01</strain>
    </source>
</reference>
<dbReference type="InterPro" id="IPR003533">
    <property type="entry name" value="Doublecortin_dom"/>
</dbReference>
<feature type="compositionally biased region" description="Low complexity" evidence="1">
    <location>
        <begin position="214"/>
        <end position="237"/>
    </location>
</feature>
<feature type="region of interest" description="Disordered" evidence="1">
    <location>
        <begin position="142"/>
        <end position="179"/>
    </location>
</feature>
<sequence>MSTAARREEIQRQLHQLRETREREQAAFDAVAAAHPELSAHEITALAHKAAAAEAPQSLAVNGVEVRVGERVGVRDDLQLLHRADRGHFAADPLKPVYLGERGEVVRVMSAFQGKPAVELRFADGVIKVFFAECLDVGHDGAGDARSGSRHADPTDAVGPTAKMPLPPPPPPKAEALPGWGQLRMPHRRSSATVNGDTALAAPALPPPPPPPTTAAVRVPAAKHSPPAPARASSSAASAPAASTPAVAAPTVKATAAVVRRVGKTSSTATAVVRKAPPGHVRRSTSPRHVDTPLAAPPAAPVAQPCLLPSAVAEASSGEEGLGSPMSFALHEAAPRRPSAAADSEGVPDLRPTPGSSTCEMDAAAAAPGADELRDEVPDLIAAPVTRLQEACATPTRAALDTQGEAAAPELRPSSTAVGGGGTRFCWLAGLDRAGGDLSAPVRIALKPQCTTMFAVFAVATQKLRWDKQRLAATRLFSERGAEIRSAAAVRDGMCLVATTGCAYEPGSGAAPFASVGDARPPPTTTLGRPAAAAAAKTVSAQPATPAAPGTGGASAPLAAAPAAASPKTAPRRTAAAAAPRRVPPPPTAAARPIHIRVYENGLYDDNVYRTVTVRPTYKTLGSLKTVITRELQWRDGKKVDLLFDATGAEVAELADLVDGDAVVASAGDRFVIPFPNTAFHKEAMRLAARLR</sequence>
<feature type="compositionally biased region" description="Low complexity" evidence="1">
    <location>
        <begin position="525"/>
        <end position="581"/>
    </location>
</feature>
<evidence type="ECO:0000259" key="2">
    <source>
        <dbReference type="PROSITE" id="PS50309"/>
    </source>
</evidence>
<feature type="compositionally biased region" description="Pro residues" evidence="1">
    <location>
        <begin position="204"/>
        <end position="213"/>
    </location>
</feature>
<gene>
    <name evidence="3" type="ORF">NESM_000075000</name>
</gene>
<organism evidence="3 4">
    <name type="scientific">Novymonas esmeraldas</name>
    <dbReference type="NCBI Taxonomy" id="1808958"/>
    <lineage>
        <taxon>Eukaryota</taxon>
        <taxon>Discoba</taxon>
        <taxon>Euglenozoa</taxon>
        <taxon>Kinetoplastea</taxon>
        <taxon>Metakinetoplastina</taxon>
        <taxon>Trypanosomatida</taxon>
        <taxon>Trypanosomatidae</taxon>
        <taxon>Novymonas</taxon>
    </lineage>
</organism>